<dbReference type="AlphaFoldDB" id="A0AAW0JF83"/>
<dbReference type="Proteomes" id="UP000237347">
    <property type="component" value="Unassembled WGS sequence"/>
</dbReference>
<dbReference type="EMBL" id="PKMF04000570">
    <property type="protein sequence ID" value="KAK7825603.1"/>
    <property type="molecule type" value="Genomic_DNA"/>
</dbReference>
<feature type="compositionally biased region" description="Basic and acidic residues" evidence="1">
    <location>
        <begin position="13"/>
        <end position="23"/>
    </location>
</feature>
<proteinExistence type="predicted"/>
<comment type="caution">
    <text evidence="2">The sequence shown here is derived from an EMBL/GenBank/DDBJ whole genome shotgun (WGS) entry which is preliminary data.</text>
</comment>
<accession>A0AAW0JF83</accession>
<organism evidence="2 3">
    <name type="scientific">Quercus suber</name>
    <name type="common">Cork oak</name>
    <dbReference type="NCBI Taxonomy" id="58331"/>
    <lineage>
        <taxon>Eukaryota</taxon>
        <taxon>Viridiplantae</taxon>
        <taxon>Streptophyta</taxon>
        <taxon>Embryophyta</taxon>
        <taxon>Tracheophyta</taxon>
        <taxon>Spermatophyta</taxon>
        <taxon>Magnoliopsida</taxon>
        <taxon>eudicotyledons</taxon>
        <taxon>Gunneridae</taxon>
        <taxon>Pentapetalae</taxon>
        <taxon>rosids</taxon>
        <taxon>fabids</taxon>
        <taxon>Fagales</taxon>
        <taxon>Fagaceae</taxon>
        <taxon>Quercus</taxon>
    </lineage>
</organism>
<evidence type="ECO:0000313" key="3">
    <source>
        <dbReference type="Proteomes" id="UP000237347"/>
    </source>
</evidence>
<evidence type="ECO:0000256" key="1">
    <source>
        <dbReference type="SAM" id="MobiDB-lite"/>
    </source>
</evidence>
<evidence type="ECO:0000313" key="2">
    <source>
        <dbReference type="EMBL" id="KAK7825603.1"/>
    </source>
</evidence>
<name>A0AAW0JF83_QUESU</name>
<reference evidence="2 3" key="1">
    <citation type="journal article" date="2018" name="Sci. Data">
        <title>The draft genome sequence of cork oak.</title>
        <authorList>
            <person name="Ramos A.M."/>
            <person name="Usie A."/>
            <person name="Barbosa P."/>
            <person name="Barros P.M."/>
            <person name="Capote T."/>
            <person name="Chaves I."/>
            <person name="Simoes F."/>
            <person name="Abreu I."/>
            <person name="Carrasquinho I."/>
            <person name="Faro C."/>
            <person name="Guimaraes J.B."/>
            <person name="Mendonca D."/>
            <person name="Nobrega F."/>
            <person name="Rodrigues L."/>
            <person name="Saibo N.J.M."/>
            <person name="Varela M.C."/>
            <person name="Egas C."/>
            <person name="Matos J."/>
            <person name="Miguel C.M."/>
            <person name="Oliveira M.M."/>
            <person name="Ricardo C.P."/>
            <person name="Goncalves S."/>
        </authorList>
    </citation>
    <scope>NUCLEOTIDE SEQUENCE [LARGE SCALE GENOMIC DNA]</scope>
    <source>
        <strain evidence="3">cv. HL8</strain>
    </source>
</reference>
<protein>
    <submittedName>
        <fullName evidence="2">Uncharacterized protein</fullName>
    </submittedName>
</protein>
<sequence>MACETQHFLPPKNLEEKVNHASDSDIPGDGTVSNPVHSESPFLVPPLQPSQPILFDQLLAEIDRDIHCFDRVAPGKVVSHAYSTTENLEPCQHGDTFMAAPQINIGDIKKDDGIKHGGCTVEIERSNQVPLGGNVQIKNGESGLGNGPGKENLVRPNVVGPKSSTNILLSADLEVNRPRTSLKDLTNVPGSIQTQQGSLGSKWTRLSRPTYEPKPKEAIFVKSRDHWILKFPTARLHHLPGSSPDHKPLWLVSDDLQTWFNRAQKPFRFEAMWLKDERCKGVVHSVWDKSSSGDPVSKVLRKVGEC</sequence>
<feature type="region of interest" description="Disordered" evidence="1">
    <location>
        <begin position="1"/>
        <end position="41"/>
    </location>
</feature>
<keyword evidence="3" id="KW-1185">Reference proteome</keyword>
<gene>
    <name evidence="2" type="ORF">CFP56_032988</name>
</gene>